<dbReference type="InterPro" id="IPR014880">
    <property type="entry name" value="SoxZ_dom"/>
</dbReference>
<dbReference type="Proteomes" id="UP000195667">
    <property type="component" value="Unassembled WGS sequence"/>
</dbReference>
<dbReference type="InterPro" id="IPR030995">
    <property type="entry name" value="SoxZ"/>
</dbReference>
<dbReference type="InterPro" id="IPR014756">
    <property type="entry name" value="Ig_E-set"/>
</dbReference>
<evidence type="ECO:0000259" key="1">
    <source>
        <dbReference type="Pfam" id="PF08770"/>
    </source>
</evidence>
<dbReference type="EMBL" id="FUKI01000090">
    <property type="protein sequence ID" value="SJM91214.1"/>
    <property type="molecule type" value="Genomic_DNA"/>
</dbReference>
<dbReference type="NCBIfam" id="TIGR04490">
    <property type="entry name" value="SoxZ_true"/>
    <property type="match status" value="1"/>
</dbReference>
<dbReference type="InterPro" id="IPR013783">
    <property type="entry name" value="Ig-like_fold"/>
</dbReference>
<dbReference type="RefSeq" id="WP_087142849.1">
    <property type="nucleotide sequence ID" value="NZ_FUKI01000090.1"/>
</dbReference>
<dbReference type="OrthoDB" id="9795530at2"/>
<dbReference type="Pfam" id="PF08770">
    <property type="entry name" value="SoxZ"/>
    <property type="match status" value="1"/>
</dbReference>
<dbReference type="SUPFAM" id="SSF81296">
    <property type="entry name" value="E set domains"/>
    <property type="match status" value="1"/>
</dbReference>
<gene>
    <name evidence="2" type="primary">soxZ</name>
    <name evidence="2" type="ORF">CRENPOLYSF1_180041</name>
</gene>
<protein>
    <submittedName>
        <fullName evidence="2">Sulfur oxidation protein SoxZ</fullName>
    </submittedName>
</protein>
<dbReference type="Gene3D" id="2.60.40.10">
    <property type="entry name" value="Immunoglobulins"/>
    <property type="match status" value="1"/>
</dbReference>
<name>A0A1R4H4P1_9GAMM</name>
<proteinExistence type="predicted"/>
<evidence type="ECO:0000313" key="3">
    <source>
        <dbReference type="Proteomes" id="UP000195667"/>
    </source>
</evidence>
<reference evidence="3" key="1">
    <citation type="submission" date="2017-02" db="EMBL/GenBank/DDBJ databases">
        <authorList>
            <person name="Daims H."/>
        </authorList>
    </citation>
    <scope>NUCLEOTIDE SEQUENCE [LARGE SCALE GENOMIC DNA]</scope>
</reference>
<accession>A0A1R4H4P1</accession>
<sequence length="103" mass="11751">MSSIKIRSKRVNGKTELRTLITHPMENGLNHDKKTNELIPEHYINTLTITRNDQIIITSYMGTSISKDPFFIFMLNGGTEGDTITLTWKDNLDNSDTEKHTVV</sequence>
<keyword evidence="3" id="KW-1185">Reference proteome</keyword>
<dbReference type="AlphaFoldDB" id="A0A1R4H4P1"/>
<organism evidence="2 3">
    <name type="scientific">Crenothrix polyspora</name>
    <dbReference type="NCBI Taxonomy" id="360316"/>
    <lineage>
        <taxon>Bacteria</taxon>
        <taxon>Pseudomonadati</taxon>
        <taxon>Pseudomonadota</taxon>
        <taxon>Gammaproteobacteria</taxon>
        <taxon>Methylococcales</taxon>
        <taxon>Crenotrichaceae</taxon>
        <taxon>Crenothrix</taxon>
    </lineage>
</organism>
<evidence type="ECO:0000313" key="2">
    <source>
        <dbReference type="EMBL" id="SJM91214.1"/>
    </source>
</evidence>
<feature type="domain" description="Sulphur oxidation protein SoxZ" evidence="1">
    <location>
        <begin position="7"/>
        <end position="99"/>
    </location>
</feature>